<feature type="compositionally biased region" description="Basic residues" evidence="1">
    <location>
        <begin position="214"/>
        <end position="225"/>
    </location>
</feature>
<evidence type="ECO:0000313" key="3">
    <source>
        <dbReference type="Proteomes" id="UP000283509"/>
    </source>
</evidence>
<reference evidence="2 3" key="1">
    <citation type="submission" date="2018-04" db="EMBL/GenBank/DDBJ databases">
        <authorList>
            <person name="Zhang X."/>
            <person name="Yuan J."/>
            <person name="Li F."/>
            <person name="Xiang J."/>
        </authorList>
    </citation>
    <scope>NUCLEOTIDE SEQUENCE [LARGE SCALE GENOMIC DNA]</scope>
    <source>
        <tissue evidence="2">Muscle</tissue>
    </source>
</reference>
<dbReference type="PRINTS" id="PR01217">
    <property type="entry name" value="PRICHEXTENSN"/>
</dbReference>
<comment type="caution">
    <text evidence="2">The sequence shown here is derived from an EMBL/GenBank/DDBJ whole genome shotgun (WGS) entry which is preliminary data.</text>
</comment>
<organism evidence="2 3">
    <name type="scientific">Penaeus vannamei</name>
    <name type="common">Whiteleg shrimp</name>
    <name type="synonym">Litopenaeus vannamei</name>
    <dbReference type="NCBI Taxonomy" id="6689"/>
    <lineage>
        <taxon>Eukaryota</taxon>
        <taxon>Metazoa</taxon>
        <taxon>Ecdysozoa</taxon>
        <taxon>Arthropoda</taxon>
        <taxon>Crustacea</taxon>
        <taxon>Multicrustacea</taxon>
        <taxon>Malacostraca</taxon>
        <taxon>Eumalacostraca</taxon>
        <taxon>Eucarida</taxon>
        <taxon>Decapoda</taxon>
        <taxon>Dendrobranchiata</taxon>
        <taxon>Penaeoidea</taxon>
        <taxon>Penaeidae</taxon>
        <taxon>Penaeus</taxon>
    </lineage>
</organism>
<dbReference type="OrthoDB" id="10020456at2759"/>
<feature type="compositionally biased region" description="Pro residues" evidence="1">
    <location>
        <begin position="20"/>
        <end position="34"/>
    </location>
</feature>
<keyword evidence="3" id="KW-1185">Reference proteome</keyword>
<sequence>MERMKAPDVSAEAVWLDPRVPTPPPPPFLAPPLPHSRSDLQRALPDLSLITSALPPPPPPLTDFQTHLPNLSSLPPPPATPPHGDTLDSSALPPEWPSAPSAFPPSPPSEASPWLEPLPDPITRSPEHELPKPEVANYAGLGEQLQVAESIDPPASANDAESSGSHASSQLSTYRSLSTASTIQDVARLQLSEAAHPAQPSLERKKEQREATRKSPRLPLKHHSHCPYATISHPPHPRCSRRVHPCQHHMSQCDHHMPPWSRHCGHQMGRCDHQLRRCGLGRSHSLPKRRSLTRSRSESPGESRPWPLTPEVNRRLSYLDGLEDDKGATESPRNSTCFPCVSPPSREASKMSSTILEHHKRAPWLAGQRCSCRAHHHCASTHTCHGTHAAMYTSSEQIY</sequence>
<feature type="region of interest" description="Disordered" evidence="1">
    <location>
        <begin position="1"/>
        <end position="141"/>
    </location>
</feature>
<feature type="region of interest" description="Disordered" evidence="1">
    <location>
        <begin position="193"/>
        <end position="225"/>
    </location>
</feature>
<protein>
    <submittedName>
        <fullName evidence="2">Uncharacterized protein</fullName>
    </submittedName>
</protein>
<dbReference type="Proteomes" id="UP000283509">
    <property type="component" value="Unassembled WGS sequence"/>
</dbReference>
<dbReference type="AlphaFoldDB" id="A0A423SE74"/>
<dbReference type="EMBL" id="QCYY01003653">
    <property type="protein sequence ID" value="ROT62510.1"/>
    <property type="molecule type" value="Genomic_DNA"/>
</dbReference>
<name>A0A423SE74_PENVA</name>
<accession>A0A423SE74</accession>
<proteinExistence type="predicted"/>
<gene>
    <name evidence="2" type="ORF">C7M84_019643</name>
</gene>
<feature type="compositionally biased region" description="Polar residues" evidence="1">
    <location>
        <begin position="159"/>
        <end position="173"/>
    </location>
</feature>
<feature type="compositionally biased region" description="Basic and acidic residues" evidence="1">
    <location>
        <begin position="202"/>
        <end position="213"/>
    </location>
</feature>
<feature type="region of interest" description="Disordered" evidence="1">
    <location>
        <begin position="153"/>
        <end position="173"/>
    </location>
</feature>
<evidence type="ECO:0000256" key="1">
    <source>
        <dbReference type="SAM" id="MobiDB-lite"/>
    </source>
</evidence>
<feature type="compositionally biased region" description="Pro residues" evidence="1">
    <location>
        <begin position="94"/>
        <end position="120"/>
    </location>
</feature>
<reference evidence="2 3" key="2">
    <citation type="submission" date="2019-01" db="EMBL/GenBank/DDBJ databases">
        <title>The decoding of complex shrimp genome reveals the adaptation for benthos swimmer, frequently molting mechanism and breeding impact on genome.</title>
        <authorList>
            <person name="Sun Y."/>
            <person name="Gao Y."/>
            <person name="Yu Y."/>
        </authorList>
    </citation>
    <scope>NUCLEOTIDE SEQUENCE [LARGE SCALE GENOMIC DNA]</scope>
    <source>
        <tissue evidence="2">Muscle</tissue>
    </source>
</reference>
<feature type="region of interest" description="Disordered" evidence="1">
    <location>
        <begin position="282"/>
        <end position="310"/>
    </location>
</feature>
<evidence type="ECO:0000313" key="2">
    <source>
        <dbReference type="EMBL" id="ROT62510.1"/>
    </source>
</evidence>